<feature type="domain" description="Cytochrome b/b6 C-terminal region profile" evidence="22">
    <location>
        <begin position="210"/>
        <end position="379"/>
    </location>
</feature>
<evidence type="ECO:0000256" key="19">
    <source>
        <dbReference type="PIRSR" id="PIRSR038885-2"/>
    </source>
</evidence>
<feature type="binding site" description="axial binding residue" evidence="19">
    <location>
        <position position="196"/>
    </location>
    <ligand>
        <name>heme b</name>
        <dbReference type="ChEBI" id="CHEBI:60344"/>
        <label>b566</label>
    </ligand>
    <ligandPart>
        <name>Fe</name>
        <dbReference type="ChEBI" id="CHEBI:18248"/>
    </ligandPart>
</feature>
<feature type="domain" description="Cytochrome b/b6 N-terminal region profile" evidence="21">
    <location>
        <begin position="1"/>
        <end position="209"/>
    </location>
</feature>
<protein>
    <recommendedName>
        <fullName evidence="4 20">Cytochrome b</fullName>
    </recommendedName>
</protein>
<evidence type="ECO:0000256" key="10">
    <source>
        <dbReference type="ARBA" id="ARBA00022792"/>
    </source>
</evidence>
<dbReference type="Gene3D" id="1.20.810.10">
    <property type="entry name" value="Cytochrome Bc1 Complex, Chain C"/>
    <property type="match status" value="1"/>
</dbReference>
<evidence type="ECO:0000256" key="15">
    <source>
        <dbReference type="ARBA" id="ARBA00023128"/>
    </source>
</evidence>
<evidence type="ECO:0000256" key="16">
    <source>
        <dbReference type="ARBA" id="ARBA00023136"/>
    </source>
</evidence>
<evidence type="ECO:0000259" key="21">
    <source>
        <dbReference type="PROSITE" id="PS51002"/>
    </source>
</evidence>
<dbReference type="GO" id="GO:0005743">
    <property type="term" value="C:mitochondrial inner membrane"/>
    <property type="evidence" value="ECO:0007669"/>
    <property type="project" value="UniProtKB-SubCell"/>
</dbReference>
<evidence type="ECO:0000313" key="23">
    <source>
        <dbReference type="EMBL" id="AEQ16307.1"/>
    </source>
</evidence>
<dbReference type="InterPro" id="IPR005797">
    <property type="entry name" value="Cyt_b/b6_N"/>
</dbReference>
<name>G5CU23_9CHIR</name>
<evidence type="ECO:0000256" key="14">
    <source>
        <dbReference type="ARBA" id="ARBA00023075"/>
    </source>
</evidence>
<dbReference type="GO" id="GO:0006122">
    <property type="term" value="P:mitochondrial electron transport, ubiquinol to cytochrome c"/>
    <property type="evidence" value="ECO:0007669"/>
    <property type="project" value="TreeGrafter"/>
</dbReference>
<feature type="transmembrane region" description="Helical" evidence="20">
    <location>
        <begin position="178"/>
        <end position="200"/>
    </location>
</feature>
<geneLocation type="mitochondrion" evidence="23"/>
<evidence type="ECO:0000256" key="8">
    <source>
        <dbReference type="ARBA" id="ARBA00022692"/>
    </source>
</evidence>
<keyword evidence="8 20" id="KW-0812">Transmembrane</keyword>
<keyword evidence="6 19" id="KW-0349">Heme</keyword>
<feature type="transmembrane region" description="Helical" evidence="20">
    <location>
        <begin position="140"/>
        <end position="158"/>
    </location>
</feature>
<dbReference type="SUPFAM" id="SSF81342">
    <property type="entry name" value="Transmembrane di-heme cytochromes"/>
    <property type="match status" value="1"/>
</dbReference>
<dbReference type="FunFam" id="1.20.810.10:FF:000002">
    <property type="entry name" value="Cytochrome b"/>
    <property type="match status" value="1"/>
</dbReference>
<feature type="transmembrane region" description="Helical" evidence="20">
    <location>
        <begin position="113"/>
        <end position="133"/>
    </location>
</feature>
<dbReference type="PANTHER" id="PTHR19271">
    <property type="entry name" value="CYTOCHROME B"/>
    <property type="match status" value="1"/>
</dbReference>
<evidence type="ECO:0000256" key="9">
    <source>
        <dbReference type="ARBA" id="ARBA00022723"/>
    </source>
</evidence>
<dbReference type="InterPro" id="IPR030689">
    <property type="entry name" value="Cytochrome_b"/>
</dbReference>
<feature type="transmembrane region" description="Helical" evidence="20">
    <location>
        <begin position="77"/>
        <end position="98"/>
    </location>
</feature>
<keyword evidence="11 20" id="KW-0249">Electron transport</keyword>
<organism evidence="23">
    <name type="scientific">Nanonycteris veldkampii</name>
    <name type="common">Veldkamp's dwarf epauletted fruit bat</name>
    <dbReference type="NCBI Taxonomy" id="498220"/>
    <lineage>
        <taxon>Eukaryota</taxon>
        <taxon>Metazoa</taxon>
        <taxon>Chordata</taxon>
        <taxon>Craniata</taxon>
        <taxon>Vertebrata</taxon>
        <taxon>Euteleostomi</taxon>
        <taxon>Mammalia</taxon>
        <taxon>Eutheria</taxon>
        <taxon>Laurasiatheria</taxon>
        <taxon>Chiroptera</taxon>
        <taxon>Yinpterochiroptera</taxon>
        <taxon>Pteropodoidea</taxon>
        <taxon>Pteropodidae</taxon>
        <taxon>Epomophorinae</taxon>
        <taxon>Epomophorini</taxon>
        <taxon>Nanonycteris</taxon>
    </lineage>
</organism>
<keyword evidence="15 20" id="KW-0496">Mitochondrion</keyword>
<dbReference type="InterPro" id="IPR016174">
    <property type="entry name" value="Di-haem_cyt_TM"/>
</dbReference>
<comment type="similarity">
    <text evidence="17 20">Belongs to the cytochrome b family.</text>
</comment>
<evidence type="ECO:0000256" key="6">
    <source>
        <dbReference type="ARBA" id="ARBA00022617"/>
    </source>
</evidence>
<feature type="transmembrane region" description="Helical" evidence="20">
    <location>
        <begin position="30"/>
        <end position="56"/>
    </location>
</feature>
<evidence type="ECO:0000256" key="20">
    <source>
        <dbReference type="RuleBase" id="RU362117"/>
    </source>
</evidence>
<dbReference type="GO" id="GO:0045275">
    <property type="term" value="C:respiratory chain complex III"/>
    <property type="evidence" value="ECO:0007669"/>
    <property type="project" value="InterPro"/>
</dbReference>
<accession>G5CU23</accession>
<dbReference type="InterPro" id="IPR048260">
    <property type="entry name" value="Cytochrome_b_C_euk/bac"/>
</dbReference>
<keyword evidence="5 20" id="KW-0813">Transport</keyword>
<comment type="subunit">
    <text evidence="3">The cytochrome bc1 complex contains 11 subunits: 3 respiratory subunits (MT-CYB, CYC1 and UQCRFS1), 2 core proteins (UQCRC1 and UQCRC2) and 6 low-molecular weight proteins (UQCRH/QCR6, UQCRB/QCR7, UQCRQ/QCR8, UQCR10/QCR9, UQCR11/QCR10 and a cleavage product of UQCRFS1). This cytochrome bc1 complex then forms a dimer.</text>
</comment>
<evidence type="ECO:0000256" key="7">
    <source>
        <dbReference type="ARBA" id="ARBA00022660"/>
    </source>
</evidence>
<evidence type="ECO:0000256" key="11">
    <source>
        <dbReference type="ARBA" id="ARBA00022982"/>
    </source>
</evidence>
<dbReference type="Pfam" id="PF00033">
    <property type="entry name" value="Cytochrome_B"/>
    <property type="match status" value="1"/>
</dbReference>
<gene>
    <name evidence="23" type="primary">CytB</name>
</gene>
<keyword evidence="14" id="KW-0830">Ubiquinone</keyword>
<keyword evidence="9 19" id="KW-0479">Metal-binding</keyword>
<dbReference type="InterPro" id="IPR036150">
    <property type="entry name" value="Cyt_b/b6_C_sf"/>
</dbReference>
<keyword evidence="13 19" id="KW-0408">Iron</keyword>
<feature type="transmembrane region" description="Helical" evidence="20">
    <location>
        <begin position="229"/>
        <end position="246"/>
    </location>
</feature>
<evidence type="ECO:0000256" key="5">
    <source>
        <dbReference type="ARBA" id="ARBA00022448"/>
    </source>
</evidence>
<dbReference type="CDD" id="cd00284">
    <property type="entry name" value="Cytochrome_b_N"/>
    <property type="match status" value="1"/>
</dbReference>
<feature type="transmembrane region" description="Helical" evidence="20">
    <location>
        <begin position="346"/>
        <end position="369"/>
    </location>
</feature>
<dbReference type="InterPro" id="IPR048259">
    <property type="entry name" value="Cytochrome_b_N_euk/bac"/>
</dbReference>
<dbReference type="CDD" id="cd00290">
    <property type="entry name" value="cytochrome_b_C"/>
    <property type="match status" value="1"/>
</dbReference>
<comment type="subcellular location">
    <subcellularLocation>
        <location evidence="2">Mitochondrion inner membrane</location>
        <topology evidence="2">Multi-pass membrane protein</topology>
    </subcellularLocation>
</comment>
<feature type="binding site" evidence="18">
    <location>
        <position position="201"/>
    </location>
    <ligand>
        <name>a ubiquinone</name>
        <dbReference type="ChEBI" id="CHEBI:16389"/>
    </ligand>
</feature>
<evidence type="ECO:0000256" key="3">
    <source>
        <dbReference type="ARBA" id="ARBA00011088"/>
    </source>
</evidence>
<evidence type="ECO:0000256" key="18">
    <source>
        <dbReference type="PIRSR" id="PIRSR038885-1"/>
    </source>
</evidence>
<evidence type="ECO:0000256" key="2">
    <source>
        <dbReference type="ARBA" id="ARBA00004448"/>
    </source>
</evidence>
<dbReference type="PROSITE" id="PS51002">
    <property type="entry name" value="CYTB_NTER"/>
    <property type="match status" value="1"/>
</dbReference>
<dbReference type="EMBL" id="JN398209">
    <property type="protein sequence ID" value="AEQ16307.1"/>
    <property type="molecule type" value="Genomic_DNA"/>
</dbReference>
<dbReference type="GO" id="GO:0046872">
    <property type="term" value="F:metal ion binding"/>
    <property type="evidence" value="ECO:0007669"/>
    <property type="project" value="UniProtKB-UniRule"/>
</dbReference>
<dbReference type="PANTHER" id="PTHR19271:SF16">
    <property type="entry name" value="CYTOCHROME B"/>
    <property type="match status" value="1"/>
</dbReference>
<dbReference type="InterPro" id="IPR005798">
    <property type="entry name" value="Cyt_b/b6_C"/>
</dbReference>
<comment type="cofactor">
    <cofactor evidence="20">
        <name>heme b</name>
        <dbReference type="ChEBI" id="CHEBI:60344"/>
    </cofactor>
    <text evidence="20">Binds 2 heme groups non-covalently.</text>
</comment>
<keyword evidence="16 20" id="KW-0472">Membrane</keyword>
<keyword evidence="12 20" id="KW-1133">Transmembrane helix</keyword>
<reference evidence="23" key="1">
    <citation type="journal article" date="2011" name="BMC Evol. Biol.">
        <title>Evolutionary relationships of the old world fruit bats (Chiroptera, Pteropodidae): another star phylogeny?</title>
        <authorList>
            <person name="Almeida F.C."/>
            <person name="Giannini N.P."/>
            <person name="DeSalle R."/>
            <person name="Simmons N.B."/>
        </authorList>
    </citation>
    <scope>NUCLEOTIDE SEQUENCE</scope>
</reference>
<evidence type="ECO:0000259" key="22">
    <source>
        <dbReference type="PROSITE" id="PS51003"/>
    </source>
</evidence>
<feature type="transmembrane region" description="Helical" evidence="20">
    <location>
        <begin position="320"/>
        <end position="340"/>
    </location>
</feature>
<evidence type="ECO:0000256" key="17">
    <source>
        <dbReference type="ARBA" id="ARBA00061233"/>
    </source>
</evidence>
<dbReference type="PIRSF" id="PIRSF038885">
    <property type="entry name" value="COB"/>
    <property type="match status" value="1"/>
</dbReference>
<dbReference type="AlphaFoldDB" id="G5CU23"/>
<evidence type="ECO:0000256" key="13">
    <source>
        <dbReference type="ARBA" id="ARBA00023004"/>
    </source>
</evidence>
<keyword evidence="10" id="KW-0999">Mitochondrion inner membrane</keyword>
<feature type="binding site" description="axial binding residue" evidence="19">
    <location>
        <position position="182"/>
    </location>
    <ligand>
        <name>heme b</name>
        <dbReference type="ChEBI" id="CHEBI:60344"/>
        <label>b562</label>
    </ligand>
    <ligandPart>
        <name>Fe</name>
        <dbReference type="ChEBI" id="CHEBI:18248"/>
    </ligandPart>
</feature>
<feature type="transmembrane region" description="Helical" evidence="20">
    <location>
        <begin position="288"/>
        <end position="308"/>
    </location>
</feature>
<evidence type="ECO:0000256" key="12">
    <source>
        <dbReference type="ARBA" id="ARBA00022989"/>
    </source>
</evidence>
<dbReference type="PROSITE" id="PS51003">
    <property type="entry name" value="CYTB_CTER"/>
    <property type="match status" value="1"/>
</dbReference>
<sequence length="379" mass="42762">MTNTRKSHPLLKIINDSLIDLPAPSSISSWWNFGSLLGICLGIQILTGLFLAMHYTSDTATAFQSVTHICRDVNYGWILRYLHANGASMFFICLFLHVGRGLYYGSYIFMETWNVGILLLFAVMATAFMGYVLPWGQMSFWGATVITNLLSAIPYIGTNLVEWIWGGFSVDKATLTRFFAFHFLLPFIIAALVMVHLLFLHETGSNNPTGIPSDMDMIPFHPYYTIKDMLGALAMILALLMLVLFSPDLLGDPDNYIPANPLNTPPHIKPEWYFLFAYAILRSIPNKLGGVLALVLSILILILMPLLHTSKQRSMLFRPLSQYLFWLLVADLLTLTWIGGQPVEHPFIIIGQLASILYFSLILILMPLISIMENHLLKW</sequence>
<evidence type="ECO:0000256" key="1">
    <source>
        <dbReference type="ARBA" id="ARBA00002566"/>
    </source>
</evidence>
<proteinExistence type="inferred from homology"/>
<comment type="cofactor">
    <cofactor evidence="19">
        <name>heme</name>
        <dbReference type="ChEBI" id="CHEBI:30413"/>
    </cofactor>
    <text evidence="19">Binds 2 heme groups non-covalently.</text>
</comment>
<dbReference type="InterPro" id="IPR027387">
    <property type="entry name" value="Cytb/b6-like_sf"/>
</dbReference>
<dbReference type="Pfam" id="PF00032">
    <property type="entry name" value="Cytochrom_B_C"/>
    <property type="match status" value="1"/>
</dbReference>
<feature type="binding site" description="axial binding residue" evidence="19">
    <location>
        <position position="97"/>
    </location>
    <ligand>
        <name>heme b</name>
        <dbReference type="ChEBI" id="CHEBI:60344"/>
        <label>b566</label>
    </ligand>
    <ligandPart>
        <name>Fe</name>
        <dbReference type="ChEBI" id="CHEBI:18248"/>
    </ligandPart>
</feature>
<evidence type="ECO:0000256" key="4">
    <source>
        <dbReference type="ARBA" id="ARBA00013531"/>
    </source>
</evidence>
<feature type="binding site" description="axial binding residue" evidence="19">
    <location>
        <position position="83"/>
    </location>
    <ligand>
        <name>heme b</name>
        <dbReference type="ChEBI" id="CHEBI:60344"/>
        <label>b562</label>
    </ligand>
    <ligandPart>
        <name>Fe</name>
        <dbReference type="ChEBI" id="CHEBI:18248"/>
    </ligandPart>
</feature>
<dbReference type="GO" id="GO:0008121">
    <property type="term" value="F:quinol-cytochrome-c reductase activity"/>
    <property type="evidence" value="ECO:0007669"/>
    <property type="project" value="InterPro"/>
</dbReference>
<keyword evidence="7 20" id="KW-0679">Respiratory chain</keyword>
<comment type="function">
    <text evidence="1 20">Component of the ubiquinol-cytochrome c reductase complex (complex III or cytochrome b-c1 complex) that is part of the mitochondrial respiratory chain. The b-c1 complex mediates electron transfer from ubiquinol to cytochrome c. Contributes to the generation of a proton gradient across the mitochondrial membrane that is then used for ATP synthesis.</text>
</comment>
<dbReference type="SUPFAM" id="SSF81648">
    <property type="entry name" value="a domain/subunit of cytochrome bc1 complex (Ubiquinol-cytochrome c reductase)"/>
    <property type="match status" value="1"/>
</dbReference>
<dbReference type="GO" id="GO:0016491">
    <property type="term" value="F:oxidoreductase activity"/>
    <property type="evidence" value="ECO:0007669"/>
    <property type="project" value="UniProtKB-UniRule"/>
</dbReference>